<gene>
    <name evidence="2" type="ORF">OSTQU699_LOCUS8978</name>
</gene>
<dbReference type="PANTHER" id="PTHR19308">
    <property type="entry name" value="PHOSPHATIDYLCHOLINE TRANSFER PROTEIN"/>
    <property type="match status" value="1"/>
</dbReference>
<proteinExistence type="predicted"/>
<feature type="domain" description="START" evidence="1">
    <location>
        <begin position="161"/>
        <end position="352"/>
    </location>
</feature>
<accession>A0A8S1JBK8</accession>
<protein>
    <recommendedName>
        <fullName evidence="1">START domain-containing protein</fullName>
    </recommendedName>
</protein>
<dbReference type="PANTHER" id="PTHR19308:SF39">
    <property type="entry name" value="PHOSPHATIDYLCHOLINE TRANSFER PROTEIN"/>
    <property type="match status" value="1"/>
</dbReference>
<dbReference type="Gene3D" id="3.30.530.20">
    <property type="match status" value="1"/>
</dbReference>
<dbReference type="Proteomes" id="UP000708148">
    <property type="component" value="Unassembled WGS sequence"/>
</dbReference>
<dbReference type="AlphaFoldDB" id="A0A8S1JBK8"/>
<dbReference type="InterPro" id="IPR002913">
    <property type="entry name" value="START_lipid-bd_dom"/>
</dbReference>
<dbReference type="InterPro" id="IPR023393">
    <property type="entry name" value="START-like_dom_sf"/>
</dbReference>
<comment type="caution">
    <text evidence="2">The sequence shown here is derived from an EMBL/GenBank/DDBJ whole genome shotgun (WGS) entry which is preliminary data.</text>
</comment>
<evidence type="ECO:0000313" key="2">
    <source>
        <dbReference type="EMBL" id="CAD7703621.1"/>
    </source>
</evidence>
<dbReference type="SUPFAM" id="SSF55961">
    <property type="entry name" value="Bet v1-like"/>
    <property type="match status" value="1"/>
</dbReference>
<keyword evidence="3" id="KW-1185">Reference proteome</keyword>
<dbReference type="InterPro" id="IPR051213">
    <property type="entry name" value="START_lipid_transfer"/>
</dbReference>
<organism evidence="2 3">
    <name type="scientific">Ostreobium quekettii</name>
    <dbReference type="NCBI Taxonomy" id="121088"/>
    <lineage>
        <taxon>Eukaryota</taxon>
        <taxon>Viridiplantae</taxon>
        <taxon>Chlorophyta</taxon>
        <taxon>core chlorophytes</taxon>
        <taxon>Ulvophyceae</taxon>
        <taxon>TCBD clade</taxon>
        <taxon>Bryopsidales</taxon>
        <taxon>Ostreobineae</taxon>
        <taxon>Ostreobiaceae</taxon>
        <taxon>Ostreobium</taxon>
    </lineage>
</organism>
<dbReference type="GO" id="GO:0008289">
    <property type="term" value="F:lipid binding"/>
    <property type="evidence" value="ECO:0007669"/>
    <property type="project" value="InterPro"/>
</dbReference>
<dbReference type="PROSITE" id="PS50848">
    <property type="entry name" value="START"/>
    <property type="match status" value="1"/>
</dbReference>
<dbReference type="EMBL" id="CAJHUC010002331">
    <property type="protein sequence ID" value="CAD7703621.1"/>
    <property type="molecule type" value="Genomic_DNA"/>
</dbReference>
<evidence type="ECO:0000259" key="1">
    <source>
        <dbReference type="PROSITE" id="PS50848"/>
    </source>
</evidence>
<dbReference type="GO" id="GO:0005737">
    <property type="term" value="C:cytoplasm"/>
    <property type="evidence" value="ECO:0007669"/>
    <property type="project" value="UniProtKB-ARBA"/>
</dbReference>
<sequence>MGMAGFLPGLAAATHPSGFPQWAAGGDLLSPFTIWVFGAIFGFMCARFLGILAGDSAAWLPSPPGSGVRRAALLLHGMVIARDIWCNHTKRGTFRRCCRELWRWVEERWFGRPAAKTSRGLRAPLGAVAEQAAGTDEAWCVAENDLKFFKTRMENRDPGDWKQFCQKELPGELTFSAWCHILPDKTTEYKSVTVVRDITAEEMMDFYLDDPVRMKWDGMISHHELLQQDSVADRQQIVRWIRSFPFSFMTDREYIIGRKVFRKEDRIYAMTKAVEHPLAPLKEGLIRMEVYYSMWYTRNVECPWGTDKKACEVVLLHHEKFGIPERLSRFVACKGMWGVIKKMVPTIREFTTERRRRCDPDEADAQAYGADWSPDVECEDGTYSSINTQGGRVRRFRPFRALRRAVMAGLVTTAIIVAKHK</sequence>
<evidence type="ECO:0000313" key="3">
    <source>
        <dbReference type="Proteomes" id="UP000708148"/>
    </source>
</evidence>
<dbReference type="Pfam" id="PF01852">
    <property type="entry name" value="START"/>
    <property type="match status" value="1"/>
</dbReference>
<name>A0A8S1JBK8_9CHLO</name>
<reference evidence="2" key="1">
    <citation type="submission" date="2020-12" db="EMBL/GenBank/DDBJ databases">
        <authorList>
            <person name="Iha C."/>
        </authorList>
    </citation>
    <scope>NUCLEOTIDE SEQUENCE</scope>
</reference>
<dbReference type="OrthoDB" id="1295045at2759"/>